<proteinExistence type="predicted"/>
<feature type="transmembrane region" description="Helical" evidence="2">
    <location>
        <begin position="84"/>
        <end position="103"/>
    </location>
</feature>
<feature type="domain" description="Aerotolerance regulator N-terminal" evidence="3">
    <location>
        <begin position="1"/>
        <end position="76"/>
    </location>
</feature>
<feature type="compositionally biased region" description="Polar residues" evidence="1">
    <location>
        <begin position="336"/>
        <end position="353"/>
    </location>
</feature>
<keyword evidence="5" id="KW-1185">Reference proteome</keyword>
<protein>
    <recommendedName>
        <fullName evidence="3">Aerotolerance regulator N-terminal domain-containing protein</fullName>
    </recommendedName>
</protein>
<feature type="transmembrane region" description="Helical" evidence="2">
    <location>
        <begin position="6"/>
        <end position="25"/>
    </location>
</feature>
<dbReference type="RefSeq" id="WP_167547022.1">
    <property type="nucleotide sequence ID" value="NZ_CP036264.1"/>
</dbReference>
<dbReference type="PANTHER" id="PTHR37464">
    <property type="entry name" value="BLL2463 PROTEIN"/>
    <property type="match status" value="1"/>
</dbReference>
<evidence type="ECO:0000256" key="2">
    <source>
        <dbReference type="SAM" id="Phobius"/>
    </source>
</evidence>
<evidence type="ECO:0000259" key="3">
    <source>
        <dbReference type="Pfam" id="PF07584"/>
    </source>
</evidence>
<accession>A0A5B9MI75</accession>
<feature type="transmembrane region" description="Helical" evidence="2">
    <location>
        <begin position="807"/>
        <end position="825"/>
    </location>
</feature>
<keyword evidence="2" id="KW-0472">Membrane</keyword>
<feature type="transmembrane region" description="Helical" evidence="2">
    <location>
        <begin position="115"/>
        <end position="136"/>
    </location>
</feature>
<reference evidence="4 5" key="1">
    <citation type="submission" date="2019-02" db="EMBL/GenBank/DDBJ databases">
        <title>Planctomycetal bacteria perform biofilm scaping via a novel small molecule.</title>
        <authorList>
            <person name="Jeske O."/>
            <person name="Boedeker C."/>
            <person name="Wiegand S."/>
            <person name="Breitling P."/>
            <person name="Kallscheuer N."/>
            <person name="Jogler M."/>
            <person name="Rohde M."/>
            <person name="Petersen J."/>
            <person name="Medema M.H."/>
            <person name="Surup F."/>
            <person name="Jogler C."/>
        </authorList>
    </citation>
    <scope>NUCLEOTIDE SEQUENCE [LARGE SCALE GENOMIC DNA]</scope>
    <source>
        <strain evidence="4 5">Mal15</strain>
    </source>
</reference>
<dbReference type="Pfam" id="PF07584">
    <property type="entry name" value="BatA"/>
    <property type="match status" value="1"/>
</dbReference>
<name>A0A5B9MI75_9BACT</name>
<dbReference type="NCBIfam" id="TIGR02226">
    <property type="entry name" value="two_anch"/>
    <property type="match status" value="1"/>
</dbReference>
<dbReference type="EMBL" id="CP036264">
    <property type="protein sequence ID" value="QEG01032.1"/>
    <property type="molecule type" value="Genomic_DNA"/>
</dbReference>
<dbReference type="PANTHER" id="PTHR37464:SF1">
    <property type="entry name" value="BLL2463 PROTEIN"/>
    <property type="match status" value="1"/>
</dbReference>
<evidence type="ECO:0000313" key="5">
    <source>
        <dbReference type="Proteomes" id="UP000321353"/>
    </source>
</evidence>
<keyword evidence="2" id="KW-0812">Transmembrane</keyword>
<dbReference type="AlphaFoldDB" id="A0A5B9MI75"/>
<dbReference type="KEGG" id="smam:Mal15_51080"/>
<organism evidence="4 5">
    <name type="scientific">Stieleria maiorica</name>
    <dbReference type="NCBI Taxonomy" id="2795974"/>
    <lineage>
        <taxon>Bacteria</taxon>
        <taxon>Pseudomonadati</taxon>
        <taxon>Planctomycetota</taxon>
        <taxon>Planctomycetia</taxon>
        <taxon>Pirellulales</taxon>
        <taxon>Pirellulaceae</taxon>
        <taxon>Stieleria</taxon>
    </lineage>
</organism>
<sequence length="847" mass="90564">MTFVNTTLLIALAAVGIPIALHLIARKEPRQVVFPSVRLLTQRFETNRSKVRVRRWWLLALRIAAFAVLALALARPVIAGTLSMTWSTIGILSLAGIALLAMASVAAGKPNQKHLVWALLGAAGFVLVAALGWAGYTLASGTKPQIDDATPVALAIVVDNAPLSAWRSAEETQLNRLRDAAKQLILAATRESRIAVIDRSSAPAAFSLDVTGALSKTDALQALEVVQSLESRVEAAARLLQTSEIPSRQLVVLSGLAESSFSAESPESSMAALLESSDIRVTVWDMGGYVGSNRSVSLPTLSDTSPAPETSIAVAAVLSLGGVDATLGGTDAEVSESGQDNEPSPSATPSGRSLNVTAECVLYPSSPAMPVVRDGEIVRPPAKPVDRLSVTLQPGRDVELQMTLPPLSVGLHHGAIRLIGEDALAIDDASYFSVAVLPPSRLLLIGDQAEEAEEIAWAVSAPAPIDDPSSQYAIERIGYDDLAASRMTDFDGVILLDPPESALGEPELTRYRDRGGSVFVAVGDRLGQGQVAVDGWPLFRRRWRVPDPGTFLEISAVSHPALVTLANTPGGVPFQDFRIHQYWQLASSSRTQVLMRYAGTEHAALVQWASEAIGNDQGSADLTSGTRAGRILVLTTPIPAIAPPSSTWNQLFQSDEYWPAFSLVRDVTRYVTGRSAESWTTQVGAPVSIPIRHQAATGADGNPRRLQWFPPVGATPVPINLPPGNSSEGDLASRIVVGQPKHSGVHWIRGDETGLGFTANLQREKLSTTRLDSDRLERLFGPDQLRQIDSLEEMDWTATDGTQVVSLWSPIMLLALLVFMLEQVLGNRFYRRSAATTSGSAVRRSAA</sequence>
<keyword evidence="2" id="KW-1133">Transmembrane helix</keyword>
<evidence type="ECO:0000313" key="4">
    <source>
        <dbReference type="EMBL" id="QEG01032.1"/>
    </source>
</evidence>
<dbReference type="Proteomes" id="UP000321353">
    <property type="component" value="Chromosome"/>
</dbReference>
<dbReference type="InterPro" id="IPR024163">
    <property type="entry name" value="Aerotolerance_reg_N"/>
</dbReference>
<gene>
    <name evidence="4" type="ORF">Mal15_51080</name>
</gene>
<dbReference type="InterPro" id="IPR011933">
    <property type="entry name" value="Double_TM_dom"/>
</dbReference>
<feature type="region of interest" description="Disordered" evidence="1">
    <location>
        <begin position="328"/>
        <end position="353"/>
    </location>
</feature>
<evidence type="ECO:0000256" key="1">
    <source>
        <dbReference type="SAM" id="MobiDB-lite"/>
    </source>
</evidence>
<feature type="transmembrane region" description="Helical" evidence="2">
    <location>
        <begin position="56"/>
        <end position="78"/>
    </location>
</feature>